<keyword evidence="3" id="KW-1185">Reference proteome</keyword>
<dbReference type="AlphaFoldDB" id="A0A1I4T546"/>
<dbReference type="PROSITE" id="PS51340">
    <property type="entry name" value="MOSC"/>
    <property type="match status" value="1"/>
</dbReference>
<dbReference type="STRING" id="260086.SAMN05216207_1002108"/>
<dbReference type="InterPro" id="IPR052353">
    <property type="entry name" value="Benzoxazolinone_Detox_Enz"/>
</dbReference>
<dbReference type="Pfam" id="PF03473">
    <property type="entry name" value="MOSC"/>
    <property type="match status" value="1"/>
</dbReference>
<evidence type="ECO:0000259" key="1">
    <source>
        <dbReference type="PROSITE" id="PS51340"/>
    </source>
</evidence>
<dbReference type="GO" id="GO:0003824">
    <property type="term" value="F:catalytic activity"/>
    <property type="evidence" value="ECO:0007669"/>
    <property type="project" value="InterPro"/>
</dbReference>
<dbReference type="GO" id="GO:0030151">
    <property type="term" value="F:molybdenum ion binding"/>
    <property type="evidence" value="ECO:0007669"/>
    <property type="project" value="InterPro"/>
</dbReference>
<dbReference type="SUPFAM" id="SSF50800">
    <property type="entry name" value="PK beta-barrel domain-like"/>
    <property type="match status" value="1"/>
</dbReference>
<protein>
    <submittedName>
        <fullName evidence="2">MOSC domain-containing protein YiiM</fullName>
    </submittedName>
</protein>
<dbReference type="PANTHER" id="PTHR30212">
    <property type="entry name" value="PROTEIN YIIM"/>
    <property type="match status" value="1"/>
</dbReference>
<gene>
    <name evidence="2" type="ORF">SAMN05216207_1002108</name>
</gene>
<name>A0A1I4T546_PSUAM</name>
<accession>A0A1I4T546</accession>
<feature type="domain" description="MOSC" evidence="1">
    <location>
        <begin position="13"/>
        <end position="151"/>
    </location>
</feature>
<evidence type="ECO:0000313" key="3">
    <source>
        <dbReference type="Proteomes" id="UP000199614"/>
    </source>
</evidence>
<dbReference type="GO" id="GO:0030170">
    <property type="term" value="F:pyridoxal phosphate binding"/>
    <property type="evidence" value="ECO:0007669"/>
    <property type="project" value="InterPro"/>
</dbReference>
<dbReference type="PANTHER" id="PTHR30212:SF2">
    <property type="entry name" value="PROTEIN YIIM"/>
    <property type="match status" value="1"/>
</dbReference>
<dbReference type="InterPro" id="IPR005302">
    <property type="entry name" value="MoCF_Sase_C"/>
</dbReference>
<dbReference type="Proteomes" id="UP000199614">
    <property type="component" value="Unassembled WGS sequence"/>
</dbReference>
<dbReference type="InterPro" id="IPR011037">
    <property type="entry name" value="Pyrv_Knase-like_insert_dom_sf"/>
</dbReference>
<evidence type="ECO:0000313" key="2">
    <source>
        <dbReference type="EMBL" id="SFM71733.1"/>
    </source>
</evidence>
<organism evidence="2 3">
    <name type="scientific">Pseudonocardia ammonioxydans</name>
    <dbReference type="NCBI Taxonomy" id="260086"/>
    <lineage>
        <taxon>Bacteria</taxon>
        <taxon>Bacillati</taxon>
        <taxon>Actinomycetota</taxon>
        <taxon>Actinomycetes</taxon>
        <taxon>Pseudonocardiales</taxon>
        <taxon>Pseudonocardiaceae</taxon>
        <taxon>Pseudonocardia</taxon>
    </lineage>
</organism>
<dbReference type="EMBL" id="FOUY01000002">
    <property type="protein sequence ID" value="SFM71733.1"/>
    <property type="molecule type" value="Genomic_DNA"/>
</dbReference>
<sequence length="197" mass="20778">MLAATGTSGIDKRPVPGPVHIAIPADGASGLAGDTVCDARHHGGTDKAVYAYAREDLDLFEPDLGPLHAGVFGENLTTRGLEVTGAELGERWRVGGVLLQVTAPRIPCRTFAAWLERDGWVRTFTAAGRPGAYLRVLEPGPVHAGDPVAVERRPGHGVTVGDAFRALLTEPARLAGLLAAGDDLLPEIREKVLRRAS</sequence>
<reference evidence="2 3" key="1">
    <citation type="submission" date="2016-10" db="EMBL/GenBank/DDBJ databases">
        <authorList>
            <person name="de Groot N.N."/>
        </authorList>
    </citation>
    <scope>NUCLEOTIDE SEQUENCE [LARGE SCALE GENOMIC DNA]</scope>
    <source>
        <strain evidence="2 3">CGMCC 4.1877</strain>
    </source>
</reference>
<proteinExistence type="predicted"/>
<dbReference type="OrthoDB" id="9786134at2"/>
<dbReference type="Gene3D" id="2.40.33.20">
    <property type="entry name" value="PK beta-barrel domain-like"/>
    <property type="match status" value="1"/>
</dbReference>